<dbReference type="AlphaFoldDB" id="A0A1L8MP13"/>
<accession>A0A1L8MP13</accession>
<dbReference type="OrthoDB" id="2223265at2"/>
<gene>
    <name evidence="2" type="ORF">A9Q68_02805</name>
</gene>
<sequence length="87" mass="9842">METVTIQINDQDYNMLKATAELKQVTVEEVTQELIHDSLTLSYEKSEKEAAERIHKDHDEAQIDKAAKPENQSTTAPEIARDMGITI</sequence>
<dbReference type="STRING" id="1856638.A9Q68_02805"/>
<evidence type="ECO:0000256" key="1">
    <source>
        <dbReference type="SAM" id="MobiDB-lite"/>
    </source>
</evidence>
<dbReference type="EMBL" id="LZDD01000001">
    <property type="protein sequence ID" value="OJF72491.1"/>
    <property type="molecule type" value="Genomic_DNA"/>
</dbReference>
<feature type="region of interest" description="Disordered" evidence="1">
    <location>
        <begin position="49"/>
        <end position="87"/>
    </location>
</feature>
<reference evidence="3" key="1">
    <citation type="submission" date="2016-06" db="EMBL/GenBank/DDBJ databases">
        <authorList>
            <person name="de Vries S.P.W."/>
            <person name="Hadjirin N.F."/>
            <person name="Lay E.M."/>
            <person name="Zadoks R.N."/>
            <person name="Peacock S.J."/>
            <person name="Parkhill J."/>
            <person name="Grant A.J."/>
            <person name="Mcdougall S."/>
            <person name="Holmes M.A."/>
        </authorList>
    </citation>
    <scope>NUCLEOTIDE SEQUENCE [LARGE SCALE GENOMIC DNA]</scope>
    <source>
        <strain evidence="3">NZ1587</strain>
    </source>
</reference>
<name>A0A1L8MP13_9STRE</name>
<proteinExistence type="predicted"/>
<evidence type="ECO:0000313" key="2">
    <source>
        <dbReference type="EMBL" id="OJF72491.1"/>
    </source>
</evidence>
<keyword evidence="3" id="KW-1185">Reference proteome</keyword>
<organism evidence="2 3">
    <name type="scientific">Streptococcus bovimastitidis</name>
    <dbReference type="NCBI Taxonomy" id="1856638"/>
    <lineage>
        <taxon>Bacteria</taxon>
        <taxon>Bacillati</taxon>
        <taxon>Bacillota</taxon>
        <taxon>Bacilli</taxon>
        <taxon>Lactobacillales</taxon>
        <taxon>Streptococcaceae</taxon>
        <taxon>Streptococcus</taxon>
    </lineage>
</organism>
<comment type="caution">
    <text evidence="2">The sequence shown here is derived from an EMBL/GenBank/DDBJ whole genome shotgun (WGS) entry which is preliminary data.</text>
</comment>
<dbReference type="RefSeq" id="WP_071793151.1">
    <property type="nucleotide sequence ID" value="NZ_LZDD01000001.1"/>
</dbReference>
<protein>
    <submittedName>
        <fullName evidence="2">Uncharacterized protein</fullName>
    </submittedName>
</protein>
<feature type="compositionally biased region" description="Basic and acidic residues" evidence="1">
    <location>
        <begin position="49"/>
        <end position="68"/>
    </location>
</feature>
<dbReference type="Proteomes" id="UP000182015">
    <property type="component" value="Unassembled WGS sequence"/>
</dbReference>
<evidence type="ECO:0000313" key="3">
    <source>
        <dbReference type="Proteomes" id="UP000182015"/>
    </source>
</evidence>